<evidence type="ECO:0000256" key="3">
    <source>
        <dbReference type="ARBA" id="ARBA00022605"/>
    </source>
</evidence>
<evidence type="ECO:0000256" key="11">
    <source>
        <dbReference type="HAMAP-Rule" id="MF_00222"/>
    </source>
</evidence>
<comment type="catalytic activity">
    <reaction evidence="9 10">
        <text>shikimate + ATP = 3-phosphoshikimate + ADP + H(+)</text>
        <dbReference type="Rhea" id="RHEA:13121"/>
        <dbReference type="ChEBI" id="CHEBI:15378"/>
        <dbReference type="ChEBI" id="CHEBI:30616"/>
        <dbReference type="ChEBI" id="CHEBI:36208"/>
        <dbReference type="ChEBI" id="CHEBI:145989"/>
        <dbReference type="ChEBI" id="CHEBI:456216"/>
        <dbReference type="EC" id="2.7.1.71"/>
    </reaction>
</comment>
<comment type="similarity">
    <text evidence="11">Belongs to the shikimate dehydrogenase family.</text>
</comment>
<dbReference type="InterPro" id="IPR031322">
    <property type="entry name" value="Shikimate/glucono_kinase"/>
</dbReference>
<dbReference type="GO" id="GO:0009073">
    <property type="term" value="P:aromatic amino acid family biosynthetic process"/>
    <property type="evidence" value="ECO:0007669"/>
    <property type="project" value="UniProtKB-KW"/>
</dbReference>
<evidence type="ECO:0000256" key="1">
    <source>
        <dbReference type="ARBA" id="ARBA00004842"/>
    </source>
</evidence>
<dbReference type="GO" id="GO:0005524">
    <property type="term" value="F:ATP binding"/>
    <property type="evidence" value="ECO:0007669"/>
    <property type="project" value="UniProtKB-UniRule"/>
</dbReference>
<dbReference type="SUPFAM" id="SSF52540">
    <property type="entry name" value="P-loop containing nucleoside triphosphate hydrolases"/>
    <property type="match status" value="1"/>
</dbReference>
<feature type="binding site" evidence="10">
    <location>
        <position position="316"/>
    </location>
    <ligand>
        <name>Mg(2+)</name>
        <dbReference type="ChEBI" id="CHEBI:18420"/>
    </ligand>
</feature>
<comment type="cofactor">
    <cofactor evidence="10">
        <name>Mg(2+)</name>
        <dbReference type="ChEBI" id="CHEBI:18420"/>
    </cofactor>
    <text evidence="10">Binds 1 Mg(2+) ion per subunit.</text>
</comment>
<keyword evidence="10" id="KW-0479">Metal-binding</keyword>
<dbReference type="CDD" id="cd01065">
    <property type="entry name" value="NAD_bind_Shikimate_DH"/>
    <property type="match status" value="1"/>
</dbReference>
<feature type="binding site" evidence="11">
    <location>
        <position position="228"/>
    </location>
    <ligand>
        <name>shikimate</name>
        <dbReference type="ChEBI" id="CHEBI:36208"/>
    </ligand>
</feature>
<dbReference type="Gene3D" id="3.40.50.720">
    <property type="entry name" value="NAD(P)-binding Rossmann-like Domain"/>
    <property type="match status" value="1"/>
</dbReference>
<dbReference type="InterPro" id="IPR023000">
    <property type="entry name" value="Shikimate_kinase_CS"/>
</dbReference>
<keyword evidence="11" id="KW-0521">NADP</keyword>
<feature type="binding site" evidence="10">
    <location>
        <position position="334"/>
    </location>
    <ligand>
        <name>substrate</name>
    </ligand>
</feature>
<feature type="binding site" evidence="10">
    <location>
        <position position="380"/>
    </location>
    <ligand>
        <name>substrate</name>
    </ligand>
</feature>
<dbReference type="CDD" id="cd00464">
    <property type="entry name" value="SK"/>
    <property type="match status" value="1"/>
</dbReference>
<dbReference type="UniPathway" id="UPA00053">
    <property type="reaction ID" value="UER00087"/>
</dbReference>
<feature type="binding site" evidence="11">
    <location>
        <begin position="132"/>
        <end position="136"/>
    </location>
    <ligand>
        <name>NADP(+)</name>
        <dbReference type="ChEBI" id="CHEBI:58349"/>
    </ligand>
</feature>
<dbReference type="SUPFAM" id="SSF53223">
    <property type="entry name" value="Aminoacid dehydrogenase-like, N-terminal domain"/>
    <property type="match status" value="1"/>
</dbReference>
<dbReference type="PRINTS" id="PR01100">
    <property type="entry name" value="SHIKIMTKNASE"/>
</dbReference>
<feature type="binding site" evidence="11">
    <location>
        <position position="94"/>
    </location>
    <ligand>
        <name>shikimate</name>
        <dbReference type="ChEBI" id="CHEBI:36208"/>
    </ligand>
</feature>
<sequence>MKHFGLLGEHLSHSISPQIHQYIYQKLNINADYSLIEFPREDLESIIKSLYRSSMSGPISSPMSGINVTIPYKKDVIPLLDNIDDLARSIGSINTIKINQGKLSGYNTDYYGIQASLEDYLPLKSSTFLILGYGGACLPLIAYLLNEGAEKIYIASRNPQKGIDDLESIMGPENTRPDIEFVGYDQLDKIKGKIVFNTTPLGMFPNLDQSALSKEIFKNFDIAVDLIYNPCETKFLRDARRSGLKCQNGLKMLVYQAIRAVEIWNNIQIDKDTASDIYRHFNKTNIIENTYFKQSLDFKESLKPIYLVGMPASGKTSLGSLLADLLGIGFVDLDKYIEDTTGKKLEDIFKKEGESAFRDYEEEALLATCKLENTIISTGGGCITREKNREILNNSDMVFYIVRDCQTIIDKSSLEDRPLIKSNSSRIFDLYNNRKSYYEEVADYPIYNRSSLETALFDMVDIILDRYSDNKNTKREGENINEK</sequence>
<evidence type="ECO:0000259" key="12">
    <source>
        <dbReference type="Pfam" id="PF08501"/>
    </source>
</evidence>
<comment type="function">
    <text evidence="10">Catalyzes the specific phosphorylation of the 3-hydroxyl group of shikimic acid using ATP as a cosubstrate.</text>
</comment>
<feature type="active site" description="Proton acceptor" evidence="11">
    <location>
        <position position="73"/>
    </location>
</feature>
<dbReference type="eggNOG" id="COG0169">
    <property type="taxonomic scope" value="Bacteria"/>
</dbReference>
<dbReference type="HAMAP" id="MF_00222">
    <property type="entry name" value="Shikimate_DH_AroE"/>
    <property type="match status" value="1"/>
</dbReference>
<feature type="binding site" evidence="10">
    <location>
        <begin position="312"/>
        <end position="317"/>
    </location>
    <ligand>
        <name>ATP</name>
        <dbReference type="ChEBI" id="CHEBI:30616"/>
    </ligand>
</feature>
<evidence type="ECO:0000256" key="6">
    <source>
        <dbReference type="ARBA" id="ARBA00022777"/>
    </source>
</evidence>
<feature type="binding site" evidence="10">
    <location>
        <position position="434"/>
    </location>
    <ligand>
        <name>substrate</name>
    </ligand>
</feature>
<dbReference type="eggNOG" id="COG0703">
    <property type="taxonomic scope" value="Bacteria"/>
</dbReference>
<keyword evidence="11" id="KW-0560">Oxidoreductase</keyword>
<feature type="binding site" evidence="11">
    <location>
        <begin position="14"/>
        <end position="16"/>
    </location>
    <ligand>
        <name>shikimate</name>
        <dbReference type="ChEBI" id="CHEBI:36208"/>
    </ligand>
</feature>
<dbReference type="Pfam" id="PF01202">
    <property type="entry name" value="SKI"/>
    <property type="match status" value="1"/>
</dbReference>
<dbReference type="InterPro" id="IPR013708">
    <property type="entry name" value="Shikimate_DH-bd_N"/>
</dbReference>
<feature type="binding site" evidence="11">
    <location>
        <position position="226"/>
    </location>
    <ligand>
        <name>NADP(+)</name>
        <dbReference type="ChEBI" id="CHEBI:58349"/>
    </ligand>
</feature>
<dbReference type="Pfam" id="PF08501">
    <property type="entry name" value="Shikimate_dh_N"/>
    <property type="match status" value="1"/>
</dbReference>
<keyword evidence="4 10" id="KW-0808">Transferase</keyword>
<dbReference type="Proteomes" id="UP000004206">
    <property type="component" value="Unassembled WGS sequence"/>
</dbReference>
<reference evidence="13 14" key="1">
    <citation type="submission" date="2010-01" db="EMBL/GenBank/DDBJ databases">
        <authorList>
            <person name="Dodson R."/>
            <person name="Madupu R."/>
            <person name="Durkin A.S."/>
            <person name="Torralba M."/>
            <person name="Methe B."/>
            <person name="Sutton G.G."/>
            <person name="Strausberg R.L."/>
            <person name="Nelson K.E."/>
        </authorList>
    </citation>
    <scope>NUCLEOTIDE SEQUENCE [LARGE SCALE GENOMIC DNA]</scope>
    <source>
        <strain evidence="13 14">653-L</strain>
    </source>
</reference>
<dbReference type="PROSITE" id="PS01128">
    <property type="entry name" value="SHIKIMATE_KINASE"/>
    <property type="match status" value="1"/>
</dbReference>
<evidence type="ECO:0000313" key="14">
    <source>
        <dbReference type="Proteomes" id="UP000004206"/>
    </source>
</evidence>
<feature type="domain" description="Shikimate dehydrogenase substrate binding N-terminal" evidence="12">
    <location>
        <begin position="6"/>
        <end position="96"/>
    </location>
</feature>
<dbReference type="GeneID" id="79842076"/>
<comment type="similarity">
    <text evidence="10">Belongs to the shikimate kinase family.</text>
</comment>
<keyword evidence="10" id="KW-0963">Cytoplasm</keyword>
<comment type="function">
    <text evidence="11">Involved in the biosynthesis of the chorismate, which leads to the biosynthesis of aromatic amino acids. Catalyzes the reversible NADPH linked reduction of 3-dehydroshikimate (DHSA) to yield shikimate (SA).</text>
</comment>
<dbReference type="EC" id="1.1.1.25" evidence="11"/>
<dbReference type="HAMAP" id="MF_00109">
    <property type="entry name" value="Shikimate_kinase"/>
    <property type="match status" value="1"/>
</dbReference>
<dbReference type="PANTHER" id="PTHR21089:SF1">
    <property type="entry name" value="BIFUNCTIONAL 3-DEHYDROQUINATE DEHYDRATASE_SHIKIMATE DEHYDROGENASE, CHLOROPLASTIC"/>
    <property type="match status" value="1"/>
</dbReference>
<feature type="binding site" evidence="11">
    <location>
        <position position="109"/>
    </location>
    <ligand>
        <name>shikimate</name>
        <dbReference type="ChEBI" id="CHEBI:36208"/>
    </ligand>
</feature>
<dbReference type="GO" id="GO:0000287">
    <property type="term" value="F:magnesium ion binding"/>
    <property type="evidence" value="ECO:0007669"/>
    <property type="project" value="UniProtKB-UniRule"/>
</dbReference>
<protein>
    <recommendedName>
        <fullName evidence="10 11">Multifunctional fusion protein</fullName>
    </recommendedName>
    <domain>
        <recommendedName>
            <fullName evidence="10">Shikimate kinase</fullName>
            <shortName evidence="10">SK</shortName>
            <ecNumber evidence="10">2.7.1.71</ecNumber>
        </recommendedName>
    </domain>
    <domain>
        <recommendedName>
            <fullName evidence="11">Shikimate dehydrogenase (NADP(+))</fullName>
            <shortName evidence="11">SDH</shortName>
            <ecNumber evidence="11">1.1.1.25</ecNumber>
        </recommendedName>
    </domain>
</protein>
<evidence type="ECO:0000256" key="9">
    <source>
        <dbReference type="ARBA" id="ARBA00048567"/>
    </source>
</evidence>
<evidence type="ECO:0000256" key="5">
    <source>
        <dbReference type="ARBA" id="ARBA00022741"/>
    </source>
</evidence>
<evidence type="ECO:0000256" key="4">
    <source>
        <dbReference type="ARBA" id="ARBA00022679"/>
    </source>
</evidence>
<keyword evidence="7 10" id="KW-0067">ATP-binding</keyword>
<comment type="pathway">
    <text evidence="1 10">Metabolic intermediate biosynthesis; chorismate biosynthesis; chorismate from D-erythrose 4-phosphate and phosphoenolpyruvate: step 5/7.</text>
</comment>
<dbReference type="InterPro" id="IPR027417">
    <property type="entry name" value="P-loop_NTPase"/>
</dbReference>
<dbReference type="GO" id="GO:0005829">
    <property type="term" value="C:cytosol"/>
    <property type="evidence" value="ECO:0007669"/>
    <property type="project" value="TreeGrafter"/>
</dbReference>
<dbReference type="OrthoDB" id="9792692at2"/>
<dbReference type="RefSeq" id="WP_002842879.1">
    <property type="nucleotide sequence ID" value="NZ_ADJN01000015.1"/>
</dbReference>
<dbReference type="AlphaFoldDB" id="D3MQA2"/>
<comment type="caution">
    <text evidence="13">The sequence shown here is derived from an EMBL/GenBank/DDBJ whole genome shotgun (WGS) entry which is preliminary data.</text>
</comment>
<evidence type="ECO:0000256" key="7">
    <source>
        <dbReference type="ARBA" id="ARBA00022840"/>
    </source>
</evidence>
<comment type="subunit">
    <text evidence="10">Monomer.</text>
</comment>
<dbReference type="GO" id="GO:0009423">
    <property type="term" value="P:chorismate biosynthetic process"/>
    <property type="evidence" value="ECO:0007669"/>
    <property type="project" value="UniProtKB-UniRule"/>
</dbReference>
<keyword evidence="8 10" id="KW-0057">Aromatic amino acid biosynthesis</keyword>
<gene>
    <name evidence="10 13" type="primary">aroK</name>
    <name evidence="11" type="synonym">aroE</name>
    <name evidence="13" type="ORF">HMPREF0631_1515</name>
</gene>
<dbReference type="PANTHER" id="PTHR21089">
    <property type="entry name" value="SHIKIMATE DEHYDROGENASE"/>
    <property type="match status" value="1"/>
</dbReference>
<feature type="binding site" evidence="11">
    <location>
        <position position="69"/>
    </location>
    <ligand>
        <name>shikimate</name>
        <dbReference type="ChEBI" id="CHEBI:36208"/>
    </ligand>
</feature>
<evidence type="ECO:0000256" key="2">
    <source>
        <dbReference type="ARBA" id="ARBA00004871"/>
    </source>
</evidence>
<dbReference type="Gene3D" id="3.40.50.10860">
    <property type="entry name" value="Leucine Dehydrogenase, chain A, domain 1"/>
    <property type="match status" value="1"/>
</dbReference>
<feature type="binding site" evidence="11">
    <location>
        <position position="85"/>
    </location>
    <ligand>
        <name>NADP(+)</name>
        <dbReference type="ChEBI" id="CHEBI:58349"/>
    </ligand>
</feature>
<dbReference type="GO" id="GO:0050661">
    <property type="term" value="F:NADP binding"/>
    <property type="evidence" value="ECO:0007669"/>
    <property type="project" value="TreeGrafter"/>
</dbReference>
<organism evidence="13 14">
    <name type="scientific">Peptostreptococcus anaerobius 653-L</name>
    <dbReference type="NCBI Taxonomy" id="596329"/>
    <lineage>
        <taxon>Bacteria</taxon>
        <taxon>Bacillati</taxon>
        <taxon>Bacillota</taxon>
        <taxon>Clostridia</taxon>
        <taxon>Peptostreptococcales</taxon>
        <taxon>Peptostreptococcaceae</taxon>
        <taxon>Peptostreptococcus</taxon>
    </lineage>
</organism>
<accession>D3MQA2</accession>
<feature type="binding site" evidence="11">
    <location>
        <position position="249"/>
    </location>
    <ligand>
        <name>NADP(+)</name>
        <dbReference type="ChEBI" id="CHEBI:58349"/>
    </ligand>
</feature>
<dbReference type="GO" id="GO:0004764">
    <property type="term" value="F:shikimate 3-dehydrogenase (NADP+) activity"/>
    <property type="evidence" value="ECO:0007669"/>
    <property type="project" value="UniProtKB-UniRule"/>
</dbReference>
<dbReference type="GO" id="GO:0019632">
    <property type="term" value="P:shikimate metabolic process"/>
    <property type="evidence" value="ECO:0007669"/>
    <property type="project" value="TreeGrafter"/>
</dbReference>
<dbReference type="InterPro" id="IPR022893">
    <property type="entry name" value="Shikimate_DH_fam"/>
</dbReference>
<dbReference type="GO" id="GO:0008652">
    <property type="term" value="P:amino acid biosynthetic process"/>
    <property type="evidence" value="ECO:0007669"/>
    <property type="project" value="UniProtKB-KW"/>
</dbReference>
<evidence type="ECO:0000313" key="13">
    <source>
        <dbReference type="EMBL" id="EFD05631.1"/>
    </source>
</evidence>
<proteinExistence type="inferred from homology"/>
<name>D3MQA2_9FIRM</name>
<keyword evidence="3 10" id="KW-0028">Amino-acid biosynthesis</keyword>
<feature type="binding site" evidence="11">
    <location>
        <position position="256"/>
    </location>
    <ligand>
        <name>shikimate</name>
        <dbReference type="ChEBI" id="CHEBI:36208"/>
    </ligand>
</feature>
<dbReference type="InterPro" id="IPR046346">
    <property type="entry name" value="Aminoacid_DH-like_N_sf"/>
</dbReference>
<evidence type="ECO:0000256" key="8">
    <source>
        <dbReference type="ARBA" id="ARBA00023141"/>
    </source>
</evidence>
<dbReference type="EC" id="2.7.1.71" evidence="10"/>
<comment type="caution">
    <text evidence="10">Lacks conserved residue(s) required for the propagation of feature annotation.</text>
</comment>
<keyword evidence="6 10" id="KW-0418">Kinase</keyword>
<dbReference type="Gene3D" id="3.40.50.300">
    <property type="entry name" value="P-loop containing nucleotide triphosphate hydrolases"/>
    <property type="match status" value="1"/>
</dbReference>
<comment type="pathway">
    <text evidence="2 11">Metabolic intermediate biosynthesis; chorismate biosynthesis; chorismate from D-erythrose 4-phosphate and phosphoenolpyruvate: step 4/7.</text>
</comment>
<keyword evidence="5 10" id="KW-0547">Nucleotide-binding</keyword>
<comment type="catalytic activity">
    <reaction evidence="11">
        <text>shikimate + NADP(+) = 3-dehydroshikimate + NADPH + H(+)</text>
        <dbReference type="Rhea" id="RHEA:17737"/>
        <dbReference type="ChEBI" id="CHEBI:15378"/>
        <dbReference type="ChEBI" id="CHEBI:16630"/>
        <dbReference type="ChEBI" id="CHEBI:36208"/>
        <dbReference type="ChEBI" id="CHEBI:57783"/>
        <dbReference type="ChEBI" id="CHEBI:58349"/>
        <dbReference type="EC" id="1.1.1.25"/>
    </reaction>
</comment>
<feature type="binding site" evidence="10">
    <location>
        <position position="417"/>
    </location>
    <ligand>
        <name>ATP</name>
        <dbReference type="ChEBI" id="CHEBI:30616"/>
    </ligand>
</feature>
<feature type="binding site" evidence="10">
    <location>
        <position position="358"/>
    </location>
    <ligand>
        <name>substrate</name>
    </ligand>
</feature>
<dbReference type="SUPFAM" id="SSF51735">
    <property type="entry name" value="NAD(P)-binding Rossmann-fold domains"/>
    <property type="match status" value="1"/>
</dbReference>
<keyword evidence="14" id="KW-1185">Reference proteome</keyword>
<dbReference type="GO" id="GO:0004765">
    <property type="term" value="F:shikimate kinase activity"/>
    <property type="evidence" value="ECO:0007669"/>
    <property type="project" value="UniProtKB-UniRule"/>
</dbReference>
<dbReference type="EMBL" id="ADJN01000015">
    <property type="protein sequence ID" value="EFD05631.1"/>
    <property type="molecule type" value="Genomic_DNA"/>
</dbReference>
<dbReference type="InterPro" id="IPR036291">
    <property type="entry name" value="NAD(P)-bd_dom_sf"/>
</dbReference>
<comment type="subunit">
    <text evidence="11">Homodimer.</text>
</comment>
<keyword evidence="10" id="KW-0460">Magnesium</keyword>
<evidence type="ECO:0000256" key="10">
    <source>
        <dbReference type="HAMAP-Rule" id="MF_00109"/>
    </source>
</evidence>
<comment type="subcellular location">
    <subcellularLocation>
        <location evidence="10">Cytoplasm</location>
    </subcellularLocation>
</comment>
<dbReference type="InterPro" id="IPR000623">
    <property type="entry name" value="Shikimate_kinase/TSH1"/>
</dbReference>